<comment type="caution">
    <text evidence="2">The sequence shown here is derived from an EMBL/GenBank/DDBJ whole genome shotgun (WGS) entry which is preliminary data.</text>
</comment>
<feature type="transmembrane region" description="Helical" evidence="1">
    <location>
        <begin position="26"/>
        <end position="44"/>
    </location>
</feature>
<dbReference type="RefSeq" id="WP_094018578.1">
    <property type="nucleotide sequence ID" value="NZ_NMQW01000061.1"/>
</dbReference>
<keyword evidence="1" id="KW-0472">Membrane</keyword>
<feature type="transmembrane region" description="Helical" evidence="1">
    <location>
        <begin position="130"/>
        <end position="147"/>
    </location>
</feature>
<dbReference type="EMBL" id="NMQW01000061">
    <property type="protein sequence ID" value="OXM82630.1"/>
    <property type="molecule type" value="Genomic_DNA"/>
</dbReference>
<evidence type="ECO:0000313" key="3">
    <source>
        <dbReference type="Proteomes" id="UP000215509"/>
    </source>
</evidence>
<evidence type="ECO:0000313" key="2">
    <source>
        <dbReference type="EMBL" id="OXM82630.1"/>
    </source>
</evidence>
<keyword evidence="1" id="KW-1133">Transmembrane helix</keyword>
<feature type="transmembrane region" description="Helical" evidence="1">
    <location>
        <begin position="50"/>
        <end position="70"/>
    </location>
</feature>
<name>A0A229UGZ9_9BACL</name>
<dbReference type="Proteomes" id="UP000215509">
    <property type="component" value="Unassembled WGS sequence"/>
</dbReference>
<protein>
    <submittedName>
        <fullName evidence="2">Uncharacterized protein</fullName>
    </submittedName>
</protein>
<organism evidence="2 3">
    <name type="scientific">Paenibacillus rigui</name>
    <dbReference type="NCBI Taxonomy" id="554312"/>
    <lineage>
        <taxon>Bacteria</taxon>
        <taxon>Bacillati</taxon>
        <taxon>Bacillota</taxon>
        <taxon>Bacilli</taxon>
        <taxon>Bacillales</taxon>
        <taxon>Paenibacillaceae</taxon>
        <taxon>Paenibacillus</taxon>
    </lineage>
</organism>
<sequence length="172" mass="20964">MKEQHLSKDSSIYHYRLLQRIHYHPLYIYAYWGLLALVIIWDLIRWNPLPIVISLVSIPLLQTLLIYLYFTLKEKRPLRQWSVQFQLPWVGYVPTSYFSLERMLRLHLHLTWVAIVICGCFYPWISLDMIFHLIGVHLWLLLPRYVLMYKLRHYRDIGYLKLNEHDTSCYAQ</sequence>
<reference evidence="2 3" key="1">
    <citation type="submission" date="2017-07" db="EMBL/GenBank/DDBJ databases">
        <title>Genome sequencing and assembly of Paenibacillus rigui.</title>
        <authorList>
            <person name="Mayilraj S."/>
        </authorList>
    </citation>
    <scope>NUCLEOTIDE SEQUENCE [LARGE SCALE GENOMIC DNA]</scope>
    <source>
        <strain evidence="2 3">JCM 16352</strain>
    </source>
</reference>
<dbReference type="AlphaFoldDB" id="A0A229UGZ9"/>
<proteinExistence type="predicted"/>
<feature type="transmembrane region" description="Helical" evidence="1">
    <location>
        <begin position="106"/>
        <end position="124"/>
    </location>
</feature>
<dbReference type="OrthoDB" id="2678045at2"/>
<keyword evidence="1" id="KW-0812">Transmembrane</keyword>
<accession>A0A229UGZ9</accession>
<keyword evidence="3" id="KW-1185">Reference proteome</keyword>
<gene>
    <name evidence="2" type="ORF">CF651_30180</name>
</gene>
<evidence type="ECO:0000256" key="1">
    <source>
        <dbReference type="SAM" id="Phobius"/>
    </source>
</evidence>